<dbReference type="PANTHER" id="PTHR10584">
    <property type="entry name" value="SUGAR KINASE"/>
    <property type="match status" value="1"/>
</dbReference>
<reference evidence="5" key="1">
    <citation type="journal article" date="2020" name="mSystems">
        <title>Genome- and Community-Level Interaction Insights into Carbon Utilization and Element Cycling Functions of Hydrothermarchaeota in Hydrothermal Sediment.</title>
        <authorList>
            <person name="Zhou Z."/>
            <person name="Liu Y."/>
            <person name="Xu W."/>
            <person name="Pan J."/>
            <person name="Luo Z.H."/>
            <person name="Li M."/>
        </authorList>
    </citation>
    <scope>NUCLEOTIDE SEQUENCE [LARGE SCALE GENOMIC DNA]</scope>
    <source>
        <strain evidence="5">SpSt-110</strain>
    </source>
</reference>
<comment type="caution">
    <text evidence="5">The sequence shown here is derived from an EMBL/GenBank/DDBJ whole genome shotgun (WGS) entry which is preliminary data.</text>
</comment>
<dbReference type="Pfam" id="PF00294">
    <property type="entry name" value="PfkB"/>
    <property type="match status" value="1"/>
</dbReference>
<gene>
    <name evidence="5" type="ORF">ENM60_07085</name>
</gene>
<evidence type="ECO:0000256" key="1">
    <source>
        <dbReference type="ARBA" id="ARBA00010688"/>
    </source>
</evidence>
<dbReference type="PRINTS" id="PR00990">
    <property type="entry name" value="RIBOKINASE"/>
</dbReference>
<dbReference type="PANTHER" id="PTHR10584:SF166">
    <property type="entry name" value="RIBOKINASE"/>
    <property type="match status" value="1"/>
</dbReference>
<organism evidence="5">
    <name type="scientific">Thermogladius calderae</name>
    <dbReference type="NCBI Taxonomy" id="1200300"/>
    <lineage>
        <taxon>Archaea</taxon>
        <taxon>Thermoproteota</taxon>
        <taxon>Thermoprotei</taxon>
        <taxon>Desulfurococcales</taxon>
        <taxon>Desulfurococcaceae</taxon>
        <taxon>Thermogladius</taxon>
    </lineage>
</organism>
<evidence type="ECO:0000256" key="2">
    <source>
        <dbReference type="ARBA" id="ARBA00022679"/>
    </source>
</evidence>
<dbReference type="InterPro" id="IPR029056">
    <property type="entry name" value="Ribokinase-like"/>
</dbReference>
<keyword evidence="3 5" id="KW-0418">Kinase</keyword>
<dbReference type="EMBL" id="DRYK01000089">
    <property type="protein sequence ID" value="HHP68524.1"/>
    <property type="molecule type" value="Genomic_DNA"/>
</dbReference>
<sequence>MKRGRELHSRKPVHVSVGNINVDIVFYIDKMPGNDESVYAREFNISPGGAALNYAVAATYYGHYAYLVASTSTHILSQRLIEEVKTMGVDVRYLKLVDELPGVVAVFVSSRGERSMIKYRGANEFLTLGDIPRQLIKEANIIHLASVTPRLVEELGVAAKTYGTILSYDPGLYALEEPENVVKVARYINIIYLNKPEARTLRPTGLTQLLKRGLDLVVVKKGGEGAVVLTGGGRALRGFSDPVRKPVNATGAGDAFAAFFNAAYLDSGDPLRALLHGLSAGTFKTFCKGSILCWDRNLFNKQLEKTYVEDLGKFDEVRLGELI</sequence>
<comment type="similarity">
    <text evidence="1">Belongs to the carbohydrate kinase PfkB family.</text>
</comment>
<protein>
    <submittedName>
        <fullName evidence="5">Ribokinase</fullName>
    </submittedName>
</protein>
<dbReference type="Gene3D" id="3.40.1190.20">
    <property type="match status" value="1"/>
</dbReference>
<dbReference type="InterPro" id="IPR002139">
    <property type="entry name" value="Ribo/fructo_kinase"/>
</dbReference>
<accession>A0A7J3Y0K2</accession>
<proteinExistence type="inferred from homology"/>
<evidence type="ECO:0000313" key="5">
    <source>
        <dbReference type="EMBL" id="HHP68524.1"/>
    </source>
</evidence>
<dbReference type="GO" id="GO:0006796">
    <property type="term" value="P:phosphate-containing compound metabolic process"/>
    <property type="evidence" value="ECO:0007669"/>
    <property type="project" value="UniProtKB-ARBA"/>
</dbReference>
<dbReference type="InterPro" id="IPR011611">
    <property type="entry name" value="PfkB_dom"/>
</dbReference>
<name>A0A7J3Y0K2_9CREN</name>
<feature type="domain" description="Carbohydrate kinase PfkB" evidence="4">
    <location>
        <begin position="15"/>
        <end position="295"/>
    </location>
</feature>
<dbReference type="GO" id="GO:0016301">
    <property type="term" value="F:kinase activity"/>
    <property type="evidence" value="ECO:0007669"/>
    <property type="project" value="UniProtKB-KW"/>
</dbReference>
<evidence type="ECO:0000256" key="3">
    <source>
        <dbReference type="ARBA" id="ARBA00022777"/>
    </source>
</evidence>
<dbReference type="AlphaFoldDB" id="A0A7J3Y0K2"/>
<keyword evidence="2" id="KW-0808">Transferase</keyword>
<evidence type="ECO:0000259" key="4">
    <source>
        <dbReference type="Pfam" id="PF00294"/>
    </source>
</evidence>
<dbReference type="SUPFAM" id="SSF53613">
    <property type="entry name" value="Ribokinase-like"/>
    <property type="match status" value="1"/>
</dbReference>